<dbReference type="Proteomes" id="UP000053328">
    <property type="component" value="Unassembled WGS sequence"/>
</dbReference>
<dbReference type="VEuPathDB" id="FungiDB:PV08_07052"/>
<evidence type="ECO:0000256" key="2">
    <source>
        <dbReference type="ARBA" id="ARBA00022857"/>
    </source>
</evidence>
<dbReference type="CDD" id="cd05233">
    <property type="entry name" value="SDR_c"/>
    <property type="match status" value="1"/>
</dbReference>
<dbReference type="PANTHER" id="PTHR24321">
    <property type="entry name" value="DEHYDROGENASES, SHORT CHAIN"/>
    <property type="match status" value="1"/>
</dbReference>
<evidence type="ECO:0000256" key="1">
    <source>
        <dbReference type="ARBA" id="ARBA00006484"/>
    </source>
</evidence>
<dbReference type="AlphaFoldDB" id="A0A0D2B6E8"/>
<dbReference type="GO" id="GO:0016491">
    <property type="term" value="F:oxidoreductase activity"/>
    <property type="evidence" value="ECO:0007669"/>
    <property type="project" value="UniProtKB-KW"/>
</dbReference>
<proteinExistence type="inferred from homology"/>
<dbReference type="InterPro" id="IPR020904">
    <property type="entry name" value="Sc_DH/Rdtase_CS"/>
</dbReference>
<dbReference type="Pfam" id="PF13561">
    <property type="entry name" value="adh_short_C2"/>
    <property type="match status" value="1"/>
</dbReference>
<evidence type="ECO:0000313" key="4">
    <source>
        <dbReference type="EMBL" id="KIW14270.1"/>
    </source>
</evidence>
<dbReference type="PRINTS" id="PR00080">
    <property type="entry name" value="SDRFAMILY"/>
</dbReference>
<keyword evidence="3" id="KW-0560">Oxidoreductase</keyword>
<dbReference type="SUPFAM" id="SSF51735">
    <property type="entry name" value="NAD(P)-binding Rossmann-fold domains"/>
    <property type="match status" value="1"/>
</dbReference>
<comment type="similarity">
    <text evidence="1">Belongs to the short-chain dehydrogenases/reductases (SDR) family.</text>
</comment>
<dbReference type="GeneID" id="27334135"/>
<evidence type="ECO:0000313" key="5">
    <source>
        <dbReference type="Proteomes" id="UP000053328"/>
    </source>
</evidence>
<dbReference type="Gene3D" id="3.40.50.720">
    <property type="entry name" value="NAD(P)-binding Rossmann-like Domain"/>
    <property type="match status" value="1"/>
</dbReference>
<protein>
    <recommendedName>
        <fullName evidence="6">3-oxoacyl-[acyl-carrier-protein] reductase</fullName>
    </recommendedName>
</protein>
<dbReference type="HOGENOM" id="CLU_010194_1_0_1"/>
<accession>A0A0D2B6E8</accession>
<dbReference type="EMBL" id="KN847496">
    <property type="protein sequence ID" value="KIW14270.1"/>
    <property type="molecule type" value="Genomic_DNA"/>
</dbReference>
<dbReference type="FunFam" id="3.40.50.720:FF:000084">
    <property type="entry name" value="Short-chain dehydrogenase reductase"/>
    <property type="match status" value="1"/>
</dbReference>
<keyword evidence="2" id="KW-0521">NADP</keyword>
<dbReference type="PRINTS" id="PR00081">
    <property type="entry name" value="GDHRDH"/>
</dbReference>
<dbReference type="OrthoDB" id="498125at2759"/>
<dbReference type="RefSeq" id="XP_016234486.1">
    <property type="nucleotide sequence ID" value="XM_016381384.1"/>
</dbReference>
<sequence length="259" mass="27936">MGGRFNETVVFITGGTSGLGAQTCERFLGEGATVFVTDLKERDAMQRFGPNAHFHPCNVSDPKSCFAAVDACIAKFKKIDVLFHNAAMLSPIVPVVEHDVDVFNKVIMTNLCGAFYLAKAVIPHMKKVGKGVIVNTASISGIGGDYGLSSYNAAKGGLINLTRTIAMDHARDGIRAVTVCPGFMSTPMTEETLKNEKLREDLFESIPMNRGGHPNEVAQLVLFLASDEASYITGHPFLVDGGWIARNPSPNWPKYIGEA</sequence>
<dbReference type="STRING" id="91928.A0A0D2B6E8"/>
<dbReference type="PROSITE" id="PS00061">
    <property type="entry name" value="ADH_SHORT"/>
    <property type="match status" value="1"/>
</dbReference>
<organism evidence="4 5">
    <name type="scientific">Exophiala spinifera</name>
    <dbReference type="NCBI Taxonomy" id="91928"/>
    <lineage>
        <taxon>Eukaryota</taxon>
        <taxon>Fungi</taxon>
        <taxon>Dikarya</taxon>
        <taxon>Ascomycota</taxon>
        <taxon>Pezizomycotina</taxon>
        <taxon>Eurotiomycetes</taxon>
        <taxon>Chaetothyriomycetidae</taxon>
        <taxon>Chaetothyriales</taxon>
        <taxon>Herpotrichiellaceae</taxon>
        <taxon>Exophiala</taxon>
    </lineage>
</organism>
<keyword evidence="5" id="KW-1185">Reference proteome</keyword>
<dbReference type="PANTHER" id="PTHR24321:SF8">
    <property type="entry name" value="ESTRADIOL 17-BETA-DEHYDROGENASE 8-RELATED"/>
    <property type="match status" value="1"/>
</dbReference>
<dbReference type="InterPro" id="IPR002347">
    <property type="entry name" value="SDR_fam"/>
</dbReference>
<evidence type="ECO:0000256" key="3">
    <source>
        <dbReference type="ARBA" id="ARBA00023002"/>
    </source>
</evidence>
<reference evidence="4 5" key="1">
    <citation type="submission" date="2015-01" db="EMBL/GenBank/DDBJ databases">
        <title>The Genome Sequence of Exophiala spinifera CBS89968.</title>
        <authorList>
            <consortium name="The Broad Institute Genomics Platform"/>
            <person name="Cuomo C."/>
            <person name="de Hoog S."/>
            <person name="Gorbushina A."/>
            <person name="Stielow B."/>
            <person name="Teixiera M."/>
            <person name="Abouelleil A."/>
            <person name="Chapman S.B."/>
            <person name="Priest M."/>
            <person name="Young S.K."/>
            <person name="Wortman J."/>
            <person name="Nusbaum C."/>
            <person name="Birren B."/>
        </authorList>
    </citation>
    <scope>NUCLEOTIDE SEQUENCE [LARGE SCALE GENOMIC DNA]</scope>
    <source>
        <strain evidence="4 5">CBS 89968</strain>
    </source>
</reference>
<evidence type="ECO:0008006" key="6">
    <source>
        <dbReference type="Google" id="ProtNLM"/>
    </source>
</evidence>
<name>A0A0D2B6E8_9EURO</name>
<gene>
    <name evidence="4" type="ORF">PV08_07052</name>
</gene>
<dbReference type="InterPro" id="IPR036291">
    <property type="entry name" value="NAD(P)-bd_dom_sf"/>
</dbReference>